<dbReference type="InterPro" id="IPR026555">
    <property type="entry name" value="NSL3/Tex30"/>
</dbReference>
<proteinExistence type="predicted"/>
<dbReference type="InterPro" id="IPR029058">
    <property type="entry name" value="AB_hydrolase_fold"/>
</dbReference>
<keyword evidence="3" id="KW-1185">Reference proteome</keyword>
<sequence>MPDLIVSRAESARAALVLAHGSGAPMDSDFMNRVAQAFCQAGVNVYRFEFPYMHERRALGKKRPPNRQPVLIDSWTEALNQVTERESLPVFIGGKSMGARMACILASIEPVAGVVCFGYPFHPQAKPEKTRLEPLQECRCPIFIAQGTRDKLGSSEDLASYVLADSVVIHWLEDGDHGLRPRVSSGLTHEQHIQGAVSAAVGFIDNLL</sequence>
<reference evidence="2 3" key="1">
    <citation type="submission" date="2023-11" db="EMBL/GenBank/DDBJ databases">
        <title>Gilvimarinus fulvus sp. nov., isolated from the surface of Kelp.</title>
        <authorList>
            <person name="Sun Y.Y."/>
            <person name="Gong Y."/>
            <person name="Du Z.J."/>
        </authorList>
    </citation>
    <scope>NUCLEOTIDE SEQUENCE [LARGE SCALE GENOMIC DNA]</scope>
    <source>
        <strain evidence="2 3">SDUM040013</strain>
    </source>
</reference>
<dbReference type="RefSeq" id="WP_302721664.1">
    <property type="nucleotide sequence ID" value="NZ_JAULRU010000362.1"/>
</dbReference>
<feature type="domain" description="KANL3/Tex30 alpha/beta hydrolase-like" evidence="1">
    <location>
        <begin position="13"/>
        <end position="204"/>
    </location>
</feature>
<dbReference type="GO" id="GO:0016787">
    <property type="term" value="F:hydrolase activity"/>
    <property type="evidence" value="ECO:0007669"/>
    <property type="project" value="UniProtKB-KW"/>
</dbReference>
<dbReference type="PANTHER" id="PTHR13136:SF11">
    <property type="entry name" value="TESTIS-EXPRESSED PROTEIN 30"/>
    <property type="match status" value="1"/>
</dbReference>
<dbReference type="EMBL" id="JAXAFO010000048">
    <property type="protein sequence ID" value="MDX6851307.1"/>
    <property type="molecule type" value="Genomic_DNA"/>
</dbReference>
<evidence type="ECO:0000259" key="1">
    <source>
        <dbReference type="Pfam" id="PF20408"/>
    </source>
</evidence>
<dbReference type="Gene3D" id="3.40.50.1820">
    <property type="entry name" value="alpha/beta hydrolase"/>
    <property type="match status" value="1"/>
</dbReference>
<dbReference type="InterPro" id="IPR046879">
    <property type="entry name" value="KANL3/Tex30_Abhydrolase"/>
</dbReference>
<dbReference type="Proteomes" id="UP001273505">
    <property type="component" value="Unassembled WGS sequence"/>
</dbReference>
<protein>
    <submittedName>
        <fullName evidence="2">Alpha/beta family hydrolase</fullName>
    </submittedName>
</protein>
<comment type="caution">
    <text evidence="2">The sequence shown here is derived from an EMBL/GenBank/DDBJ whole genome shotgun (WGS) entry which is preliminary data.</text>
</comment>
<dbReference type="SUPFAM" id="SSF53474">
    <property type="entry name" value="alpha/beta-Hydrolases"/>
    <property type="match status" value="1"/>
</dbReference>
<evidence type="ECO:0000313" key="3">
    <source>
        <dbReference type="Proteomes" id="UP001273505"/>
    </source>
</evidence>
<evidence type="ECO:0000313" key="2">
    <source>
        <dbReference type="EMBL" id="MDX6851307.1"/>
    </source>
</evidence>
<keyword evidence="2" id="KW-0378">Hydrolase</keyword>
<accession>A0ABU4S2A4</accession>
<dbReference type="PANTHER" id="PTHR13136">
    <property type="entry name" value="TESTIS DEVELOPMENT PROTEIN PRTD"/>
    <property type="match status" value="1"/>
</dbReference>
<name>A0ABU4S2A4_9GAMM</name>
<dbReference type="Pfam" id="PF20408">
    <property type="entry name" value="Abhydrolase_11"/>
    <property type="match status" value="1"/>
</dbReference>
<gene>
    <name evidence="2" type="ORF">SCD92_18155</name>
</gene>
<organism evidence="2 3">
    <name type="scientific">Gilvimarinus gilvus</name>
    <dbReference type="NCBI Taxonomy" id="3058038"/>
    <lineage>
        <taxon>Bacteria</taxon>
        <taxon>Pseudomonadati</taxon>
        <taxon>Pseudomonadota</taxon>
        <taxon>Gammaproteobacteria</taxon>
        <taxon>Cellvibrionales</taxon>
        <taxon>Cellvibrionaceae</taxon>
        <taxon>Gilvimarinus</taxon>
    </lineage>
</organism>